<dbReference type="PANTHER" id="PTHR46700">
    <property type="entry name" value="ARM REPEAT SUPERFAMILY PROTEIN"/>
    <property type="match status" value="1"/>
</dbReference>
<dbReference type="PANTHER" id="PTHR46700:SF2">
    <property type="entry name" value="ARM REPEAT SUPERFAMILY PROTEIN"/>
    <property type="match status" value="1"/>
</dbReference>
<evidence type="ECO:0008006" key="3">
    <source>
        <dbReference type="Google" id="ProtNLM"/>
    </source>
</evidence>
<dbReference type="EMBL" id="JBBNAG010000005">
    <property type="protein sequence ID" value="KAK9132046.1"/>
    <property type="molecule type" value="Genomic_DNA"/>
</dbReference>
<dbReference type="Gene3D" id="1.25.10.10">
    <property type="entry name" value="Leucine-rich Repeat Variant"/>
    <property type="match status" value="1"/>
</dbReference>
<gene>
    <name evidence="1" type="ORF">Scep_011574</name>
</gene>
<evidence type="ECO:0000313" key="2">
    <source>
        <dbReference type="Proteomes" id="UP001419268"/>
    </source>
</evidence>
<name>A0AAP0JF24_9MAGN</name>
<accession>A0AAP0JF24</accession>
<dbReference type="Proteomes" id="UP001419268">
    <property type="component" value="Unassembled WGS sequence"/>
</dbReference>
<reference evidence="1 2" key="1">
    <citation type="submission" date="2024-01" db="EMBL/GenBank/DDBJ databases">
        <title>Genome assemblies of Stephania.</title>
        <authorList>
            <person name="Yang L."/>
        </authorList>
    </citation>
    <scope>NUCLEOTIDE SEQUENCE [LARGE SCALE GENOMIC DNA]</scope>
    <source>
        <strain evidence="1">JXDWG</strain>
        <tissue evidence="1">Leaf</tissue>
    </source>
</reference>
<dbReference type="InterPro" id="IPR011989">
    <property type="entry name" value="ARM-like"/>
</dbReference>
<organism evidence="1 2">
    <name type="scientific">Stephania cephalantha</name>
    <dbReference type="NCBI Taxonomy" id="152367"/>
    <lineage>
        <taxon>Eukaryota</taxon>
        <taxon>Viridiplantae</taxon>
        <taxon>Streptophyta</taxon>
        <taxon>Embryophyta</taxon>
        <taxon>Tracheophyta</taxon>
        <taxon>Spermatophyta</taxon>
        <taxon>Magnoliopsida</taxon>
        <taxon>Ranunculales</taxon>
        <taxon>Menispermaceae</taxon>
        <taxon>Menispermoideae</taxon>
        <taxon>Cissampelideae</taxon>
        <taxon>Stephania</taxon>
    </lineage>
</organism>
<comment type="caution">
    <text evidence="1">The sequence shown here is derived from an EMBL/GenBank/DDBJ whole genome shotgun (WGS) entry which is preliminary data.</text>
</comment>
<sequence>MPDHSSSWFTFRFFTRIRRFLQLQSSNHTHKSIHLHQQQQQQQQQQIMIEQEEEPTMTINSEEELQGSLQRSVKQLHFGTPEERDAAAMEISRLASKDLKTRKSLAELGVVPNLVSMVGLDQSLDRRRLGLRALIELSNGTFTNKAVMVEAGIISKIPENIDVLDQSIRHDYAVLLLSISSIAKSQFSIPLTEMIPFLISALIDAEVHTDVKTLCVESIHNLSFVLENSEHLVSNGAVHTLLNLSIEKETSEKALATLGNLVVSMIGRKAMEDESMVPESLIEIMTWESEPKCQELSAYILMILAHQSSAQRAKMAQLGIVQVLLEVALLGSPLAQKRALKVLQWFKDERQVRIGAHSGPQTGRVGVGSPVNRRDISEGREIIKRMVKQSLDRNMELITRRANVGGDVMDCKLKSLVVSSSSKSLPY</sequence>
<dbReference type="SUPFAM" id="SSF48371">
    <property type="entry name" value="ARM repeat"/>
    <property type="match status" value="1"/>
</dbReference>
<dbReference type="InterPro" id="IPR016024">
    <property type="entry name" value="ARM-type_fold"/>
</dbReference>
<dbReference type="AlphaFoldDB" id="A0AAP0JF24"/>
<protein>
    <recommendedName>
        <fullName evidence="3">ARM repeat superfamily protein</fullName>
    </recommendedName>
</protein>
<keyword evidence="2" id="KW-1185">Reference proteome</keyword>
<proteinExistence type="predicted"/>
<evidence type="ECO:0000313" key="1">
    <source>
        <dbReference type="EMBL" id="KAK9132046.1"/>
    </source>
</evidence>